<keyword evidence="2" id="KW-0560">Oxidoreductase</keyword>
<protein>
    <submittedName>
        <fullName evidence="2">Catechol 2,3-dioxygenase</fullName>
    </submittedName>
</protein>
<dbReference type="Pfam" id="PF00903">
    <property type="entry name" value="Glyoxalase"/>
    <property type="match status" value="1"/>
</dbReference>
<dbReference type="Gene3D" id="3.10.180.10">
    <property type="entry name" value="2,3-Dihydroxybiphenyl 1,2-Dioxygenase, domain 1"/>
    <property type="match status" value="1"/>
</dbReference>
<evidence type="ECO:0000259" key="1">
    <source>
        <dbReference type="PROSITE" id="PS51819"/>
    </source>
</evidence>
<dbReference type="EMBL" id="FPBH01000016">
    <property type="protein sequence ID" value="SFU21427.1"/>
    <property type="molecule type" value="Genomic_DNA"/>
</dbReference>
<accession>A0A1I7EBW2</accession>
<proteinExistence type="predicted"/>
<keyword evidence="2" id="KW-0223">Dioxygenase</keyword>
<dbReference type="SUPFAM" id="SSF54593">
    <property type="entry name" value="Glyoxalase/Bleomycin resistance protein/Dihydroxybiphenyl dioxygenase"/>
    <property type="match status" value="1"/>
</dbReference>
<evidence type="ECO:0000313" key="3">
    <source>
        <dbReference type="Proteomes" id="UP000198844"/>
    </source>
</evidence>
<dbReference type="RefSeq" id="WP_093638508.1">
    <property type="nucleotide sequence ID" value="NZ_FPBH01000016.1"/>
</dbReference>
<dbReference type="OrthoDB" id="9800438at2"/>
<feature type="domain" description="VOC" evidence="1">
    <location>
        <begin position="1"/>
        <end position="127"/>
    </location>
</feature>
<name>A0A1I7EBW2_9BURK</name>
<sequence>MLSHVFVGITDFEHAFGFYGVLMETLGLRLKFRDEDACWAGWMPADAPRPLFVISRPHDGRPATVGNGQMLALLATDRATVDRAHAAALAHGGACEGPPGLRPRYHADYYGAYFRDPDGNKLCVCCHAPDPTSATQTTR</sequence>
<dbReference type="InterPro" id="IPR004360">
    <property type="entry name" value="Glyas_Fos-R_dOase_dom"/>
</dbReference>
<reference evidence="2 3" key="1">
    <citation type="submission" date="2016-10" db="EMBL/GenBank/DDBJ databases">
        <authorList>
            <person name="de Groot N.N."/>
        </authorList>
    </citation>
    <scope>NUCLEOTIDE SEQUENCE [LARGE SCALE GENOMIC DNA]</scope>
    <source>
        <strain evidence="2 3">LMG 27731</strain>
    </source>
</reference>
<dbReference type="PROSITE" id="PS51819">
    <property type="entry name" value="VOC"/>
    <property type="match status" value="1"/>
</dbReference>
<gene>
    <name evidence="2" type="ORF">SAMN05192563_101679</name>
</gene>
<dbReference type="InterPro" id="IPR037523">
    <property type="entry name" value="VOC_core"/>
</dbReference>
<evidence type="ECO:0000313" key="2">
    <source>
        <dbReference type="EMBL" id="SFU21427.1"/>
    </source>
</evidence>
<dbReference type="InterPro" id="IPR029068">
    <property type="entry name" value="Glyas_Bleomycin-R_OHBP_Dase"/>
</dbReference>
<dbReference type="PANTHER" id="PTHR35006">
    <property type="entry name" value="GLYOXALASE FAMILY PROTEIN (AFU_ORTHOLOGUE AFUA_5G14830)"/>
    <property type="match status" value="1"/>
</dbReference>
<dbReference type="PANTHER" id="PTHR35006:SF1">
    <property type="entry name" value="BLL2941 PROTEIN"/>
    <property type="match status" value="1"/>
</dbReference>
<dbReference type="GO" id="GO:0051213">
    <property type="term" value="F:dioxygenase activity"/>
    <property type="evidence" value="ECO:0007669"/>
    <property type="project" value="UniProtKB-KW"/>
</dbReference>
<dbReference type="Proteomes" id="UP000198844">
    <property type="component" value="Unassembled WGS sequence"/>
</dbReference>
<dbReference type="AlphaFoldDB" id="A0A1I7EBW2"/>
<dbReference type="CDD" id="cd07262">
    <property type="entry name" value="VOC_like"/>
    <property type="match status" value="1"/>
</dbReference>
<organism evidence="2 3">
    <name type="scientific">Paraburkholderia aspalathi</name>
    <dbReference type="NCBI Taxonomy" id="1324617"/>
    <lineage>
        <taxon>Bacteria</taxon>
        <taxon>Pseudomonadati</taxon>
        <taxon>Pseudomonadota</taxon>
        <taxon>Betaproteobacteria</taxon>
        <taxon>Burkholderiales</taxon>
        <taxon>Burkholderiaceae</taxon>
        <taxon>Paraburkholderia</taxon>
    </lineage>
</organism>